<name>A0AAV5GNE3_9BASI</name>
<feature type="compositionally biased region" description="Basic and acidic residues" evidence="2">
    <location>
        <begin position="315"/>
        <end position="344"/>
    </location>
</feature>
<sequence>MATAAALPARAMAAPLPPFEPAHDPLRAEHRTPRARPPAPAPLVDGWRSPLHSLAPAAHHDRRPTHSPNRARHHHDQGYSHGGQYRAQGGGGGGGRASRPPSGVSSSNRLSSNPSLLSLEHQHGAPTSPATTVDPYSRYPPAASSSASLPYPSQQQQQQQQRHSSAHPSAYGASLAPPGPGAASRSHQSLPAFVAATGEGGRGGRSSRSQHHRSYDPDFDRSASAGSSAGATATLAQQGGPRELFNPNAPPSQQQQQQQQQHQFPSHHSPQYLHQQPYSPHQSHFPHSATAPPTSSAAAPSAQQQQQQQPPLPRSRRERELREDGTVRRPRSKREPVDLADLGRRAGSGSGTGSRGAVPAGGEGSKESLESVETDFSGRTKSSGGGGRRRRRREDGEDGAAGGAGDGDEALLGGAAGGSGKNRQLFDPRRDDPMRFAEARAERAASRAASKADARSVLSFRSDLTGGGGGGESSVGGGADDAASIFTAGSAPASSSPGGSAGGRKKEPHPAMAQLKRAYREILDLETRLQEENRAVQAATLREVDAEEGVAPSKGVRIQGGTGIGGTKRFDDEYWVKLANGHKQLADAHYSFLQLALDPRLPASLHSLAQRYNIPTRLWQVAFHQLLERMRHAVLAGPLASSSGEDGQPQANVLEHLIEFIEYAYRHYSQLFEDPTVAVFRAAWIEQLGDLARYRMAVAGLASRMHAASSAANAAAPTRLSAAALEADEARPPRPADAASIGQAALGDWELEEQETWREMARDWYGQGLAENPGTGRLQHHLALLSKGDEMRALYHYVKSLTAAHPYLSARESILPLFEDEHQARRTQPDVTKAELFVHLHGMLFTKISLDDFPDCFERFLERLKEELWALQRARDDWPTLGSGAAAPFSDRDWFMLGIINISALLQYGAEDGVLKKLMARDSPAENGDGGSGGHHGSSRSSGRSAHHSSSRHGGASTATLNGGFKSRAAPQAIMVKRSDADAGDDETERASSTGASTVVGGGDASDVVKQLNPLDGALDSPEDDPLVFKLAQRLSFSLLSFLIDAPFRPIGTTTVPNPYVTLLVTFLAHLSHHPSALKHLERAIPWSHLATLFNAIPSSVEVRLDTPSKLVGGRPLPEDWCLRGMDWAGRQLFGRGYWREHRHRAAAAGGFGGDGLPPPIEGVEGATVRVESEMDALKFDLAALEDAAAASSTTDDEPGAFGGPGASGAAVQLAESRWRRLAICAAWLVRNVPGFDYDVRAIDPRARFRVSGTLQVKLERWAQEDEDGREAERLSRLSIEEKAAGLVGGVDDEDSLEESDGEDDENEGDSIEVKELKARRRQLKAIIRSARTATRSTGGHGGLKARLGSKAASLPKVFPGYTVLVFDTNILLTSIKLFSELVAAECWTVVVPLAVITELDGLKRQSTPLGIAAAEVIDYLELAIRGYSRFLKIQTSRGNYLKDLAIRNESIDFSGSASLSADGISSHDVARSMDDVILRAVTWQRDHFTNRVALVNPRAQLEKRKVPSDAAQVVLVTFDRNLRLKARARGLETTDEKGLKKAVEAATSAPSG</sequence>
<feature type="compositionally biased region" description="Low complexity" evidence="2">
    <location>
        <begin position="251"/>
        <end position="271"/>
    </location>
</feature>
<dbReference type="GO" id="GO:0005697">
    <property type="term" value="C:telomerase holoenzyme complex"/>
    <property type="evidence" value="ECO:0007669"/>
    <property type="project" value="TreeGrafter"/>
</dbReference>
<dbReference type="SUPFAM" id="SSF48452">
    <property type="entry name" value="TPR-like"/>
    <property type="match status" value="1"/>
</dbReference>
<feature type="compositionally biased region" description="Basic and acidic residues" evidence="2">
    <location>
        <begin position="424"/>
        <end position="454"/>
    </location>
</feature>
<gene>
    <name evidence="4" type="ORF">Rhopal_004076-T1</name>
</gene>
<feature type="domain" description="PIN" evidence="3">
    <location>
        <begin position="1363"/>
        <end position="1525"/>
    </location>
</feature>
<dbReference type="Pfam" id="PF10373">
    <property type="entry name" value="EST1_DNA_bind"/>
    <property type="match status" value="1"/>
</dbReference>
<dbReference type="GO" id="GO:0000184">
    <property type="term" value="P:nuclear-transcribed mRNA catabolic process, nonsense-mediated decay"/>
    <property type="evidence" value="ECO:0007669"/>
    <property type="project" value="TreeGrafter"/>
</dbReference>
<dbReference type="CDD" id="cd09880">
    <property type="entry name" value="PIN_Smg5-6-like"/>
    <property type="match status" value="1"/>
</dbReference>
<dbReference type="InterPro" id="IPR045153">
    <property type="entry name" value="Est1/Ebs1-like"/>
</dbReference>
<feature type="coiled-coil region" evidence="1">
    <location>
        <begin position="512"/>
        <end position="542"/>
    </location>
</feature>
<feature type="compositionally biased region" description="Low complexity" evidence="2">
    <location>
        <begin position="137"/>
        <end position="186"/>
    </location>
</feature>
<feature type="region of interest" description="Disordered" evidence="2">
    <location>
        <begin position="978"/>
        <end position="1007"/>
    </location>
</feature>
<feature type="region of interest" description="Disordered" evidence="2">
    <location>
        <begin position="1291"/>
        <end position="1313"/>
    </location>
</feature>
<keyword evidence="1" id="KW-0175">Coiled coil</keyword>
<dbReference type="InterPro" id="IPR002716">
    <property type="entry name" value="PIN_dom"/>
</dbReference>
<feature type="compositionally biased region" description="Gly residues" evidence="2">
    <location>
        <begin position="346"/>
        <end position="363"/>
    </location>
</feature>
<dbReference type="InterPro" id="IPR018834">
    <property type="entry name" value="DNA/RNA-bd_Est1-type"/>
</dbReference>
<dbReference type="Gene3D" id="3.40.50.1010">
    <property type="entry name" value="5'-nuclease"/>
    <property type="match status" value="1"/>
</dbReference>
<dbReference type="InterPro" id="IPR029060">
    <property type="entry name" value="PIN-like_dom_sf"/>
</dbReference>
<evidence type="ECO:0000256" key="1">
    <source>
        <dbReference type="SAM" id="Coils"/>
    </source>
</evidence>
<feature type="compositionally biased region" description="Low complexity" evidence="2">
    <location>
        <begin position="97"/>
        <end position="119"/>
    </location>
</feature>
<organism evidence="4 5">
    <name type="scientific">Rhodotorula paludigena</name>
    <dbReference type="NCBI Taxonomy" id="86838"/>
    <lineage>
        <taxon>Eukaryota</taxon>
        <taxon>Fungi</taxon>
        <taxon>Dikarya</taxon>
        <taxon>Basidiomycota</taxon>
        <taxon>Pucciniomycotina</taxon>
        <taxon>Microbotryomycetes</taxon>
        <taxon>Sporidiobolales</taxon>
        <taxon>Sporidiobolaceae</taxon>
        <taxon>Rhodotorula</taxon>
    </lineage>
</organism>
<dbReference type="GO" id="GO:0070034">
    <property type="term" value="F:telomerase RNA binding"/>
    <property type="evidence" value="ECO:0007669"/>
    <property type="project" value="TreeGrafter"/>
</dbReference>
<protein>
    <recommendedName>
        <fullName evidence="3">PIN domain-containing protein</fullName>
    </recommendedName>
</protein>
<feature type="compositionally biased region" description="Low complexity" evidence="2">
    <location>
        <begin position="288"/>
        <end position="309"/>
    </location>
</feature>
<feature type="compositionally biased region" description="Low complexity" evidence="2">
    <location>
        <begin position="222"/>
        <end position="240"/>
    </location>
</feature>
<feature type="compositionally biased region" description="Low complexity" evidence="2">
    <location>
        <begin position="1"/>
        <end position="14"/>
    </location>
</feature>
<evidence type="ECO:0000259" key="3">
    <source>
        <dbReference type="SMART" id="SM00670"/>
    </source>
</evidence>
<feature type="region of interest" description="Disordered" evidence="2">
    <location>
        <begin position="922"/>
        <end position="963"/>
    </location>
</feature>
<dbReference type="SUPFAM" id="SSF88723">
    <property type="entry name" value="PIN domain-like"/>
    <property type="match status" value="1"/>
</dbReference>
<dbReference type="GO" id="GO:0004540">
    <property type="term" value="F:RNA nuclease activity"/>
    <property type="evidence" value="ECO:0007669"/>
    <property type="project" value="UniProtKB-ARBA"/>
</dbReference>
<feature type="compositionally biased region" description="Polar residues" evidence="2">
    <location>
        <begin position="272"/>
        <end position="282"/>
    </location>
</feature>
<dbReference type="Gene3D" id="1.25.40.10">
    <property type="entry name" value="Tetratricopeptide repeat domain"/>
    <property type="match status" value="1"/>
</dbReference>
<evidence type="ECO:0000313" key="4">
    <source>
        <dbReference type="EMBL" id="GJN91061.1"/>
    </source>
</evidence>
<reference evidence="4 5" key="1">
    <citation type="submission" date="2021-12" db="EMBL/GenBank/DDBJ databases">
        <title>High titer production of polyol ester of fatty acids by Rhodotorula paludigena BS15 towards product separation-free biomass refinery.</title>
        <authorList>
            <person name="Mano J."/>
            <person name="Ono H."/>
            <person name="Tanaka T."/>
            <person name="Naito K."/>
            <person name="Sushida H."/>
            <person name="Ike M."/>
            <person name="Tokuyasu K."/>
            <person name="Kitaoka M."/>
        </authorList>
    </citation>
    <scope>NUCLEOTIDE SEQUENCE [LARGE SCALE GENOMIC DNA]</scope>
    <source>
        <strain evidence="4 5">BS15</strain>
    </source>
</reference>
<evidence type="ECO:0000256" key="2">
    <source>
        <dbReference type="SAM" id="MobiDB-lite"/>
    </source>
</evidence>
<feature type="compositionally biased region" description="Basic residues" evidence="2">
    <location>
        <begin position="60"/>
        <end position="75"/>
    </location>
</feature>
<dbReference type="Proteomes" id="UP001342314">
    <property type="component" value="Unassembled WGS sequence"/>
</dbReference>
<dbReference type="PANTHER" id="PTHR15696:SF0">
    <property type="entry name" value="TELOMERASE-BINDING PROTEIN EST1A"/>
    <property type="match status" value="1"/>
</dbReference>
<feature type="compositionally biased region" description="Basic and acidic residues" evidence="2">
    <location>
        <begin position="21"/>
        <end position="32"/>
    </location>
</feature>
<feature type="region of interest" description="Disordered" evidence="2">
    <location>
        <begin position="1"/>
        <end position="511"/>
    </location>
</feature>
<feature type="compositionally biased region" description="Low complexity" evidence="2">
    <location>
        <begin position="488"/>
        <end position="498"/>
    </location>
</feature>
<keyword evidence="5" id="KW-1185">Reference proteome</keyword>
<dbReference type="SMART" id="SM00670">
    <property type="entry name" value="PINc"/>
    <property type="match status" value="1"/>
</dbReference>
<feature type="compositionally biased region" description="Acidic residues" evidence="2">
    <location>
        <begin position="1291"/>
        <end position="1311"/>
    </location>
</feature>
<dbReference type="Pfam" id="PF13638">
    <property type="entry name" value="PIN_4"/>
    <property type="match status" value="1"/>
</dbReference>
<dbReference type="InterPro" id="IPR011990">
    <property type="entry name" value="TPR-like_helical_dom_sf"/>
</dbReference>
<evidence type="ECO:0000313" key="5">
    <source>
        <dbReference type="Proteomes" id="UP001342314"/>
    </source>
</evidence>
<dbReference type="EMBL" id="BQKY01000008">
    <property type="protein sequence ID" value="GJN91061.1"/>
    <property type="molecule type" value="Genomic_DNA"/>
</dbReference>
<comment type="caution">
    <text evidence="4">The sequence shown here is derived from an EMBL/GenBank/DDBJ whole genome shotgun (WGS) entry which is preliminary data.</text>
</comment>
<dbReference type="GO" id="GO:0042162">
    <property type="term" value="F:telomeric DNA binding"/>
    <property type="evidence" value="ECO:0007669"/>
    <property type="project" value="TreeGrafter"/>
</dbReference>
<accession>A0AAV5GNE3</accession>
<dbReference type="PANTHER" id="PTHR15696">
    <property type="entry name" value="SMG-7 SUPPRESSOR WITH MORPHOLOGICAL EFFECT ON GENITALIA PROTEIN 7"/>
    <property type="match status" value="1"/>
</dbReference>
<proteinExistence type="predicted"/>
<feature type="compositionally biased region" description="Gly residues" evidence="2">
    <location>
        <begin position="465"/>
        <end position="479"/>
    </location>
</feature>